<gene>
    <name evidence="1" type="ORF">CK203_063778</name>
</gene>
<name>A0A438GZV9_VITVI</name>
<protein>
    <submittedName>
        <fullName evidence="1">Uncharacterized protein</fullName>
    </submittedName>
</protein>
<dbReference type="AlphaFoldDB" id="A0A438GZV9"/>
<proteinExistence type="predicted"/>
<sequence>MLMESALKMLMYRERHGFFGIERKGGEEENEGVGYEGERWTGEEWVVSESVHGGWPCMLDRVCEHGGLHGHEARVYKRGDHACMIPMHVGGWLWDSYGDEHGMGYGGQPVGLMGLELMDWVAGFSERNEATVWVQRGDGVGSIKVVDLGRSPPANAVGWNYIMLCWKIKPRSDVPWLYQE</sequence>
<comment type="caution">
    <text evidence="1">The sequence shown here is derived from an EMBL/GenBank/DDBJ whole genome shotgun (WGS) entry which is preliminary data.</text>
</comment>
<reference evidence="1 2" key="1">
    <citation type="journal article" date="2018" name="PLoS Genet.">
        <title>Population sequencing reveals clonal diversity and ancestral inbreeding in the grapevine cultivar Chardonnay.</title>
        <authorList>
            <person name="Roach M.J."/>
            <person name="Johnson D.L."/>
            <person name="Bohlmann J."/>
            <person name="van Vuuren H.J."/>
            <person name="Jones S.J."/>
            <person name="Pretorius I.S."/>
            <person name="Schmidt S.A."/>
            <person name="Borneman A.R."/>
        </authorList>
    </citation>
    <scope>NUCLEOTIDE SEQUENCE [LARGE SCALE GENOMIC DNA]</scope>
    <source>
        <strain evidence="2">cv. Chardonnay</strain>
        <tissue evidence="1">Leaf</tissue>
    </source>
</reference>
<evidence type="ECO:0000313" key="2">
    <source>
        <dbReference type="Proteomes" id="UP000288805"/>
    </source>
</evidence>
<evidence type="ECO:0000313" key="1">
    <source>
        <dbReference type="EMBL" id="RVW77785.1"/>
    </source>
</evidence>
<dbReference type="EMBL" id="QGNW01000307">
    <property type="protein sequence ID" value="RVW77785.1"/>
    <property type="molecule type" value="Genomic_DNA"/>
</dbReference>
<accession>A0A438GZV9</accession>
<organism evidence="1 2">
    <name type="scientific">Vitis vinifera</name>
    <name type="common">Grape</name>
    <dbReference type="NCBI Taxonomy" id="29760"/>
    <lineage>
        <taxon>Eukaryota</taxon>
        <taxon>Viridiplantae</taxon>
        <taxon>Streptophyta</taxon>
        <taxon>Embryophyta</taxon>
        <taxon>Tracheophyta</taxon>
        <taxon>Spermatophyta</taxon>
        <taxon>Magnoliopsida</taxon>
        <taxon>eudicotyledons</taxon>
        <taxon>Gunneridae</taxon>
        <taxon>Pentapetalae</taxon>
        <taxon>rosids</taxon>
        <taxon>Vitales</taxon>
        <taxon>Vitaceae</taxon>
        <taxon>Viteae</taxon>
        <taxon>Vitis</taxon>
    </lineage>
</organism>
<dbReference type="Proteomes" id="UP000288805">
    <property type="component" value="Unassembled WGS sequence"/>
</dbReference>